<reference evidence="1 2" key="1">
    <citation type="journal article" date="2015" name="Nature">
        <title>rRNA introns, odd ribosomes, and small enigmatic genomes across a large radiation of phyla.</title>
        <authorList>
            <person name="Brown C.T."/>
            <person name="Hug L.A."/>
            <person name="Thomas B.C."/>
            <person name="Sharon I."/>
            <person name="Castelle C.J."/>
            <person name="Singh A."/>
            <person name="Wilkins M.J."/>
            <person name="Williams K.H."/>
            <person name="Banfield J.F."/>
        </authorList>
    </citation>
    <scope>NUCLEOTIDE SEQUENCE [LARGE SCALE GENOMIC DNA]</scope>
</reference>
<evidence type="ECO:0000313" key="2">
    <source>
        <dbReference type="Proteomes" id="UP000034694"/>
    </source>
</evidence>
<dbReference type="AlphaFoldDB" id="A0A0G1UVI0"/>
<dbReference type="EMBL" id="LCPK01000004">
    <property type="protein sequence ID" value="KKU98264.1"/>
    <property type="molecule type" value="Genomic_DNA"/>
</dbReference>
<accession>A0A0G1UVI0</accession>
<sequence length="73" mass="8491">MGYKNAPTVTPRIDDVVRWHDGNEVTVTHLKDPPLHTENCQIINCQFDDEFYLNEPESMEIVRDADGKEYDPQ</sequence>
<protein>
    <submittedName>
        <fullName evidence="1">Uncharacterized protein</fullName>
    </submittedName>
</protein>
<evidence type="ECO:0000313" key="1">
    <source>
        <dbReference type="EMBL" id="KKU98264.1"/>
    </source>
</evidence>
<name>A0A0G1UVI0_9BACT</name>
<proteinExistence type="predicted"/>
<organism evidence="1 2">
    <name type="scientific">Candidatus Amesbacteria bacterium GW2011_GWB1_48_13</name>
    <dbReference type="NCBI Taxonomy" id="1618362"/>
    <lineage>
        <taxon>Bacteria</taxon>
        <taxon>Candidatus Amesiibacteriota</taxon>
    </lineage>
</organism>
<dbReference type="Proteomes" id="UP000034694">
    <property type="component" value="Unassembled WGS sequence"/>
</dbReference>
<gene>
    <name evidence="1" type="ORF">UY28_C0004G0002</name>
</gene>
<comment type="caution">
    <text evidence="1">The sequence shown here is derived from an EMBL/GenBank/DDBJ whole genome shotgun (WGS) entry which is preliminary data.</text>
</comment>